<dbReference type="GO" id="GO:0000444">
    <property type="term" value="C:MIS12/MIND type complex"/>
    <property type="evidence" value="ECO:0007669"/>
    <property type="project" value="TreeGrafter"/>
</dbReference>
<comment type="caution">
    <text evidence="2">The sequence shown here is derived from an EMBL/GenBank/DDBJ whole genome shotgun (WGS) entry which is preliminary data.</text>
</comment>
<dbReference type="InterPro" id="IPR013950">
    <property type="entry name" value="Mis14/Nsl1"/>
</dbReference>
<keyword evidence="1" id="KW-0175">Coiled coil</keyword>
<protein>
    <recommendedName>
        <fullName evidence="4">Kinetochore protein</fullName>
    </recommendedName>
</protein>
<dbReference type="GO" id="GO:0000070">
    <property type="term" value="P:mitotic sister chromatid segregation"/>
    <property type="evidence" value="ECO:0007669"/>
    <property type="project" value="InterPro"/>
</dbReference>
<accession>A0A9P5NWA8</accession>
<proteinExistence type="predicted"/>
<name>A0A9P5NWA8_GYMJU</name>
<dbReference type="Pfam" id="PF08641">
    <property type="entry name" value="Mis14"/>
    <property type="match status" value="1"/>
</dbReference>
<dbReference type="OrthoDB" id="2135762at2759"/>
<feature type="coiled-coil region" evidence="1">
    <location>
        <begin position="162"/>
        <end position="189"/>
    </location>
</feature>
<organism evidence="2 3">
    <name type="scientific">Gymnopilus junonius</name>
    <name type="common">Spectacular rustgill mushroom</name>
    <name type="synonym">Gymnopilus spectabilis subsp. junonius</name>
    <dbReference type="NCBI Taxonomy" id="109634"/>
    <lineage>
        <taxon>Eukaryota</taxon>
        <taxon>Fungi</taxon>
        <taxon>Dikarya</taxon>
        <taxon>Basidiomycota</taxon>
        <taxon>Agaricomycotina</taxon>
        <taxon>Agaricomycetes</taxon>
        <taxon>Agaricomycetidae</taxon>
        <taxon>Agaricales</taxon>
        <taxon>Agaricineae</taxon>
        <taxon>Hymenogastraceae</taxon>
        <taxon>Gymnopilus</taxon>
    </lineage>
</organism>
<sequence>MESREDIPRVSVGSVNDWQKVRTNYKDAALSLVKERTIASRALSEEQDTIMAHLDQFIERTFNLAQPNLRVNGTNFESLDESGREMDPFDETLDRRIWSLADTRLQWHKRIAETRRSVPAEIESTVVTLLERHRELDSILLPVGSEVLRDDELDTEEDSLRQRRVEQALQNTSLLANELEQTISRQQERGDLAKVVVAEVKSLKP</sequence>
<dbReference type="Proteomes" id="UP000724874">
    <property type="component" value="Unassembled WGS sequence"/>
</dbReference>
<dbReference type="AlphaFoldDB" id="A0A9P5NWA8"/>
<dbReference type="PANTHER" id="PTHR31749">
    <property type="entry name" value="KINETOCHORE-ASSOCIATED PROTEIN NSL1 HOMOLOG"/>
    <property type="match status" value="1"/>
</dbReference>
<evidence type="ECO:0000256" key="1">
    <source>
        <dbReference type="SAM" id="Coils"/>
    </source>
</evidence>
<dbReference type="PANTHER" id="PTHR31749:SF3">
    <property type="entry name" value="KINETOCHORE-ASSOCIATED PROTEIN NSL1 HOMOLOG"/>
    <property type="match status" value="1"/>
</dbReference>
<reference evidence="2" key="1">
    <citation type="submission" date="2020-11" db="EMBL/GenBank/DDBJ databases">
        <authorList>
            <consortium name="DOE Joint Genome Institute"/>
            <person name="Ahrendt S."/>
            <person name="Riley R."/>
            <person name="Andreopoulos W."/>
            <person name="LaButti K."/>
            <person name="Pangilinan J."/>
            <person name="Ruiz-duenas F.J."/>
            <person name="Barrasa J.M."/>
            <person name="Sanchez-Garcia M."/>
            <person name="Camarero S."/>
            <person name="Miyauchi S."/>
            <person name="Serrano A."/>
            <person name="Linde D."/>
            <person name="Babiker R."/>
            <person name="Drula E."/>
            <person name="Ayuso-Fernandez I."/>
            <person name="Pacheco R."/>
            <person name="Padilla G."/>
            <person name="Ferreira P."/>
            <person name="Barriuso J."/>
            <person name="Kellner H."/>
            <person name="Castanera R."/>
            <person name="Alfaro M."/>
            <person name="Ramirez L."/>
            <person name="Pisabarro A.G."/>
            <person name="Kuo A."/>
            <person name="Tritt A."/>
            <person name="Lipzen A."/>
            <person name="He G."/>
            <person name="Yan M."/>
            <person name="Ng V."/>
            <person name="Cullen D."/>
            <person name="Martin F."/>
            <person name="Rosso M.-N."/>
            <person name="Henrissat B."/>
            <person name="Hibbett D."/>
            <person name="Martinez A.T."/>
            <person name="Grigoriev I.V."/>
        </authorList>
    </citation>
    <scope>NUCLEOTIDE SEQUENCE</scope>
    <source>
        <strain evidence="2">AH 44721</strain>
    </source>
</reference>
<evidence type="ECO:0000313" key="2">
    <source>
        <dbReference type="EMBL" id="KAF8906016.1"/>
    </source>
</evidence>
<evidence type="ECO:0008006" key="4">
    <source>
        <dbReference type="Google" id="ProtNLM"/>
    </source>
</evidence>
<dbReference type="EMBL" id="JADNYJ010000020">
    <property type="protein sequence ID" value="KAF8906016.1"/>
    <property type="molecule type" value="Genomic_DNA"/>
</dbReference>
<keyword evidence="3" id="KW-1185">Reference proteome</keyword>
<evidence type="ECO:0000313" key="3">
    <source>
        <dbReference type="Proteomes" id="UP000724874"/>
    </source>
</evidence>
<gene>
    <name evidence="2" type="ORF">CPB84DRAFT_1770831</name>
</gene>